<dbReference type="STRING" id="39947.A0A0P0Y2K9"/>
<dbReference type="Gene3D" id="3.30.420.10">
    <property type="entry name" value="Ribonuclease H-like superfamily/Ribonuclease H"/>
    <property type="match status" value="1"/>
</dbReference>
<keyword evidence="4" id="KW-1185">Reference proteome</keyword>
<protein>
    <submittedName>
        <fullName evidence="3">Os11g0505400 protein</fullName>
    </submittedName>
</protein>
<dbReference type="GO" id="GO:0003676">
    <property type="term" value="F:nucleic acid binding"/>
    <property type="evidence" value="ECO:0007669"/>
    <property type="project" value="InterPro"/>
</dbReference>
<dbReference type="FunCoup" id="A0A0P0Y2K9">
    <property type="interactions" value="4"/>
</dbReference>
<feature type="compositionally biased region" description="Acidic residues" evidence="1">
    <location>
        <begin position="79"/>
        <end position="90"/>
    </location>
</feature>
<accession>A0A0P0Y2K9</accession>
<dbReference type="EMBL" id="AP014967">
    <property type="protein sequence ID" value="BAT14143.1"/>
    <property type="molecule type" value="Genomic_DNA"/>
</dbReference>
<dbReference type="PaxDb" id="39947-A0A0P0Y2K9"/>
<name>A0A0P0Y2K9_ORYSJ</name>
<gene>
    <name evidence="3" type="ordered locus">Os11g0505400</name>
    <name evidence="3" type="ORF">OSNPB_110505400</name>
</gene>
<feature type="domain" description="DUF7769" evidence="2">
    <location>
        <begin position="102"/>
        <end position="156"/>
    </location>
</feature>
<evidence type="ECO:0000259" key="2">
    <source>
        <dbReference type="Pfam" id="PF24964"/>
    </source>
</evidence>
<evidence type="ECO:0000313" key="4">
    <source>
        <dbReference type="Proteomes" id="UP000059680"/>
    </source>
</evidence>
<dbReference type="InParanoid" id="A0A0P0Y2K9"/>
<sequence>MVLNMEEIIKGTDQQVIFFVDNDQQGMQYDMDVNANGNKEQEIELDDDDALQHELEALEDDIQDYGVYADAINVVLEEEELPDSDEEENDANANEPINARELTNPQRRAIYELLLTKSLDGYLEKGSTRVVAEVFNVSIRTVQRIWKRAQLCIAHGVQINVDSRKRYNCGRKKVEIDLSVVAAIPLRQRSTIRSLADALGVPKSTLHRLFKEGHLQRHSNSLKPYLKEANKKERLRWCVVGQMGLDIRLVNQPPNSPDMNCLDLGFFASLQSLTSTRVSSNMEELIENIHKEYNDYNPNTLNRVFVTLQSCYIEVMKASGGNKYKIPHMNKERLEALGILPKVLCCDHQLYERAVQLLVD</sequence>
<evidence type="ECO:0000256" key="1">
    <source>
        <dbReference type="SAM" id="MobiDB-lite"/>
    </source>
</evidence>
<organism evidence="3 4">
    <name type="scientific">Oryza sativa subsp. japonica</name>
    <name type="common">Rice</name>
    <dbReference type="NCBI Taxonomy" id="39947"/>
    <lineage>
        <taxon>Eukaryota</taxon>
        <taxon>Viridiplantae</taxon>
        <taxon>Streptophyta</taxon>
        <taxon>Embryophyta</taxon>
        <taxon>Tracheophyta</taxon>
        <taxon>Spermatophyta</taxon>
        <taxon>Magnoliopsida</taxon>
        <taxon>Liliopsida</taxon>
        <taxon>Poales</taxon>
        <taxon>Poaceae</taxon>
        <taxon>BOP clade</taxon>
        <taxon>Oryzoideae</taxon>
        <taxon>Oryzeae</taxon>
        <taxon>Oryzinae</taxon>
        <taxon>Oryza</taxon>
        <taxon>Oryza sativa</taxon>
    </lineage>
</organism>
<dbReference type="AlphaFoldDB" id="A0A0P0Y2K9"/>
<dbReference type="InterPro" id="IPR056671">
    <property type="entry name" value="DUF7769"/>
</dbReference>
<dbReference type="PANTHER" id="PTHR33889:SF1">
    <property type="entry name" value="OS03G0834800 PROTEIN"/>
    <property type="match status" value="1"/>
</dbReference>
<feature type="region of interest" description="Disordered" evidence="1">
    <location>
        <begin position="79"/>
        <end position="101"/>
    </location>
</feature>
<reference evidence="3 4" key="2">
    <citation type="journal article" date="2013" name="Plant Cell Physiol.">
        <title>Rice Annotation Project Database (RAP-DB): an integrative and interactive database for rice genomics.</title>
        <authorList>
            <person name="Sakai H."/>
            <person name="Lee S.S."/>
            <person name="Tanaka T."/>
            <person name="Numa H."/>
            <person name="Kim J."/>
            <person name="Kawahara Y."/>
            <person name="Wakimoto H."/>
            <person name="Yang C.C."/>
            <person name="Iwamoto M."/>
            <person name="Abe T."/>
            <person name="Yamada Y."/>
            <person name="Muto A."/>
            <person name="Inokuchi H."/>
            <person name="Ikemura T."/>
            <person name="Matsumoto T."/>
            <person name="Sasaki T."/>
            <person name="Itoh T."/>
        </authorList>
    </citation>
    <scope>NUCLEOTIDE SEQUENCE [LARGE SCALE GENOMIC DNA]</scope>
    <source>
        <strain evidence="4">cv. Nipponbare</strain>
    </source>
</reference>
<reference evidence="4" key="1">
    <citation type="journal article" date="2005" name="Nature">
        <title>The map-based sequence of the rice genome.</title>
        <authorList>
            <consortium name="International rice genome sequencing project (IRGSP)"/>
            <person name="Matsumoto T."/>
            <person name="Wu J."/>
            <person name="Kanamori H."/>
            <person name="Katayose Y."/>
            <person name="Fujisawa M."/>
            <person name="Namiki N."/>
            <person name="Mizuno H."/>
            <person name="Yamamoto K."/>
            <person name="Antonio B.A."/>
            <person name="Baba T."/>
            <person name="Sakata K."/>
            <person name="Nagamura Y."/>
            <person name="Aoki H."/>
            <person name="Arikawa K."/>
            <person name="Arita K."/>
            <person name="Bito T."/>
            <person name="Chiden Y."/>
            <person name="Fujitsuka N."/>
            <person name="Fukunaka R."/>
            <person name="Hamada M."/>
            <person name="Harada C."/>
            <person name="Hayashi A."/>
            <person name="Hijishita S."/>
            <person name="Honda M."/>
            <person name="Hosokawa S."/>
            <person name="Ichikawa Y."/>
            <person name="Idonuma A."/>
            <person name="Iijima M."/>
            <person name="Ikeda M."/>
            <person name="Ikeno M."/>
            <person name="Ito K."/>
            <person name="Ito S."/>
            <person name="Ito T."/>
            <person name="Ito Y."/>
            <person name="Ito Y."/>
            <person name="Iwabuchi A."/>
            <person name="Kamiya K."/>
            <person name="Karasawa W."/>
            <person name="Kurita K."/>
            <person name="Katagiri S."/>
            <person name="Kikuta A."/>
            <person name="Kobayashi H."/>
            <person name="Kobayashi N."/>
            <person name="Machita K."/>
            <person name="Maehara T."/>
            <person name="Masukawa M."/>
            <person name="Mizubayashi T."/>
            <person name="Mukai Y."/>
            <person name="Nagasaki H."/>
            <person name="Nagata Y."/>
            <person name="Naito S."/>
            <person name="Nakashima M."/>
            <person name="Nakama Y."/>
            <person name="Nakamichi Y."/>
            <person name="Nakamura M."/>
            <person name="Meguro A."/>
            <person name="Negishi M."/>
            <person name="Ohta I."/>
            <person name="Ohta T."/>
            <person name="Okamoto M."/>
            <person name="Ono N."/>
            <person name="Saji S."/>
            <person name="Sakaguchi M."/>
            <person name="Sakai K."/>
            <person name="Shibata M."/>
            <person name="Shimokawa T."/>
            <person name="Song J."/>
            <person name="Takazaki Y."/>
            <person name="Terasawa K."/>
            <person name="Tsugane M."/>
            <person name="Tsuji K."/>
            <person name="Ueda S."/>
            <person name="Waki K."/>
            <person name="Yamagata H."/>
            <person name="Yamamoto M."/>
            <person name="Yamamoto S."/>
            <person name="Yamane H."/>
            <person name="Yoshiki S."/>
            <person name="Yoshihara R."/>
            <person name="Yukawa K."/>
            <person name="Zhong H."/>
            <person name="Yano M."/>
            <person name="Yuan Q."/>
            <person name="Ouyang S."/>
            <person name="Liu J."/>
            <person name="Jones K.M."/>
            <person name="Gansberger K."/>
            <person name="Moffat K."/>
            <person name="Hill J."/>
            <person name="Bera J."/>
            <person name="Fadrosh D."/>
            <person name="Jin S."/>
            <person name="Johri S."/>
            <person name="Kim M."/>
            <person name="Overton L."/>
            <person name="Reardon M."/>
            <person name="Tsitrin T."/>
            <person name="Vuong H."/>
            <person name="Weaver B."/>
            <person name="Ciecko A."/>
            <person name="Tallon L."/>
            <person name="Jackson J."/>
            <person name="Pai G."/>
            <person name="Aken S.V."/>
            <person name="Utterback T."/>
            <person name="Reidmuller S."/>
            <person name="Feldblyum T."/>
            <person name="Hsiao J."/>
            <person name="Zismann V."/>
            <person name="Iobst S."/>
            <person name="de Vazeille A.R."/>
            <person name="Buell C.R."/>
            <person name="Ying K."/>
            <person name="Li Y."/>
            <person name="Lu T."/>
            <person name="Huang Y."/>
            <person name="Zhao Q."/>
            <person name="Feng Q."/>
            <person name="Zhang L."/>
            <person name="Zhu J."/>
            <person name="Weng Q."/>
            <person name="Mu J."/>
            <person name="Lu Y."/>
            <person name="Fan D."/>
            <person name="Liu Y."/>
            <person name="Guan J."/>
            <person name="Zhang Y."/>
            <person name="Yu S."/>
            <person name="Liu X."/>
            <person name="Zhang Y."/>
            <person name="Hong G."/>
            <person name="Han B."/>
            <person name="Choisne N."/>
            <person name="Demange N."/>
            <person name="Orjeda G."/>
            <person name="Samain S."/>
            <person name="Cattolico L."/>
            <person name="Pelletier E."/>
            <person name="Couloux A."/>
            <person name="Segurens B."/>
            <person name="Wincker P."/>
            <person name="D'Hont A."/>
            <person name="Scarpelli C."/>
            <person name="Weissenbach J."/>
            <person name="Salanoubat M."/>
            <person name="Quetier F."/>
            <person name="Yu Y."/>
            <person name="Kim H.R."/>
            <person name="Rambo T."/>
            <person name="Currie J."/>
            <person name="Collura K."/>
            <person name="Luo M."/>
            <person name="Yang T."/>
            <person name="Ammiraju J.S.S."/>
            <person name="Engler F."/>
            <person name="Soderlund C."/>
            <person name="Wing R.A."/>
            <person name="Palmer L.E."/>
            <person name="de la Bastide M."/>
            <person name="Spiegel L."/>
            <person name="Nascimento L."/>
            <person name="Zutavern T."/>
            <person name="O'Shaughnessy A."/>
            <person name="Dike S."/>
            <person name="Dedhia N."/>
            <person name="Preston R."/>
            <person name="Balija V."/>
            <person name="McCombie W.R."/>
            <person name="Chow T."/>
            <person name="Chen H."/>
            <person name="Chung M."/>
            <person name="Chen C."/>
            <person name="Shaw J."/>
            <person name="Wu H."/>
            <person name="Hsiao K."/>
            <person name="Chao Y."/>
            <person name="Chu M."/>
            <person name="Cheng C."/>
            <person name="Hour A."/>
            <person name="Lee P."/>
            <person name="Lin S."/>
            <person name="Lin Y."/>
            <person name="Liou J."/>
            <person name="Liu S."/>
            <person name="Hsing Y."/>
            <person name="Raghuvanshi S."/>
            <person name="Mohanty A."/>
            <person name="Bharti A.K."/>
            <person name="Gaur A."/>
            <person name="Gupta V."/>
            <person name="Kumar D."/>
            <person name="Ravi V."/>
            <person name="Vij S."/>
            <person name="Kapur A."/>
            <person name="Khurana P."/>
            <person name="Khurana P."/>
            <person name="Khurana J.P."/>
            <person name="Tyagi A.K."/>
            <person name="Gaikwad K."/>
            <person name="Singh A."/>
            <person name="Dalal V."/>
            <person name="Srivastava S."/>
            <person name="Dixit A."/>
            <person name="Pal A.K."/>
            <person name="Ghazi I.A."/>
            <person name="Yadav M."/>
            <person name="Pandit A."/>
            <person name="Bhargava A."/>
            <person name="Sureshbabu K."/>
            <person name="Batra K."/>
            <person name="Sharma T.R."/>
            <person name="Mohapatra T."/>
            <person name="Singh N.K."/>
            <person name="Messing J."/>
            <person name="Nelson A.B."/>
            <person name="Fuks G."/>
            <person name="Kavchok S."/>
            <person name="Keizer G."/>
            <person name="Linton E."/>
            <person name="Llaca V."/>
            <person name="Song R."/>
            <person name="Tanyolac B."/>
            <person name="Young S."/>
            <person name="Ho-Il K."/>
            <person name="Hahn J.H."/>
            <person name="Sangsakoo G."/>
            <person name="Vanavichit A."/>
            <person name="de Mattos Luiz.A.T."/>
            <person name="Zimmer P.D."/>
            <person name="Malone G."/>
            <person name="Dellagostin O."/>
            <person name="de Oliveira A.C."/>
            <person name="Bevan M."/>
            <person name="Bancroft I."/>
            <person name="Minx P."/>
            <person name="Cordum H."/>
            <person name="Wilson R."/>
            <person name="Cheng Z."/>
            <person name="Jin W."/>
            <person name="Jiang J."/>
            <person name="Leong S.A."/>
            <person name="Iwama H."/>
            <person name="Gojobori T."/>
            <person name="Itoh T."/>
            <person name="Niimura Y."/>
            <person name="Fujii Y."/>
            <person name="Habara T."/>
            <person name="Sakai H."/>
            <person name="Sato Y."/>
            <person name="Wilson G."/>
            <person name="Kumar K."/>
            <person name="McCouch S."/>
            <person name="Juretic N."/>
            <person name="Hoen D."/>
            <person name="Wright S."/>
            <person name="Bruskiewich R."/>
            <person name="Bureau T."/>
            <person name="Miyao A."/>
            <person name="Hirochika H."/>
            <person name="Nishikawa T."/>
            <person name="Kadowaki K."/>
            <person name="Sugiura M."/>
            <person name="Burr B."/>
            <person name="Sasaki T."/>
        </authorList>
    </citation>
    <scope>NUCLEOTIDE SEQUENCE [LARGE SCALE GENOMIC DNA]</scope>
    <source>
        <strain evidence="4">cv. Nipponbare</strain>
    </source>
</reference>
<dbReference type="InterPro" id="IPR036397">
    <property type="entry name" value="RNaseH_sf"/>
</dbReference>
<dbReference type="Pfam" id="PF24964">
    <property type="entry name" value="DUF7769"/>
    <property type="match status" value="1"/>
</dbReference>
<dbReference type="Proteomes" id="UP000059680">
    <property type="component" value="Chromosome 11"/>
</dbReference>
<reference evidence="3 4" key="3">
    <citation type="journal article" date="2013" name="Rice">
        <title>Improvement of the Oryza sativa Nipponbare reference genome using next generation sequence and optical map data.</title>
        <authorList>
            <person name="Kawahara Y."/>
            <person name="de la Bastide M."/>
            <person name="Hamilton J.P."/>
            <person name="Kanamori H."/>
            <person name="McCombie W.R."/>
            <person name="Ouyang S."/>
            <person name="Schwartz D.C."/>
            <person name="Tanaka T."/>
            <person name="Wu J."/>
            <person name="Zhou S."/>
            <person name="Childs K.L."/>
            <person name="Davidson R.M."/>
            <person name="Lin H."/>
            <person name="Quesada-Ocampo L."/>
            <person name="Vaillancourt B."/>
            <person name="Sakai H."/>
            <person name="Lee S.S."/>
            <person name="Kim J."/>
            <person name="Numa H."/>
            <person name="Itoh T."/>
            <person name="Buell C.R."/>
            <person name="Matsumoto T."/>
        </authorList>
    </citation>
    <scope>NUCLEOTIDE SEQUENCE [LARGE SCALE GENOMIC DNA]</scope>
    <source>
        <strain evidence="4">cv. Nipponbare</strain>
    </source>
</reference>
<evidence type="ECO:0000313" key="3">
    <source>
        <dbReference type="EMBL" id="BAT14143.1"/>
    </source>
</evidence>
<dbReference type="PANTHER" id="PTHR33889">
    <property type="entry name" value="OS04G0681850 PROTEIN"/>
    <property type="match status" value="1"/>
</dbReference>
<proteinExistence type="predicted"/>